<comment type="caution">
    <text evidence="1">The sequence shown here is derived from an EMBL/GenBank/DDBJ whole genome shotgun (WGS) entry which is preliminary data.</text>
</comment>
<dbReference type="EMBL" id="VLLL01000010">
    <property type="protein sequence ID" value="TWJ07790.1"/>
    <property type="molecule type" value="Genomic_DNA"/>
</dbReference>
<evidence type="ECO:0000313" key="2">
    <source>
        <dbReference type="Proteomes" id="UP000321617"/>
    </source>
</evidence>
<reference evidence="1 2" key="1">
    <citation type="journal article" date="2013" name="Stand. Genomic Sci.">
        <title>Genomic Encyclopedia of Type Strains, Phase I: The one thousand microbial genomes (KMG-I) project.</title>
        <authorList>
            <person name="Kyrpides N.C."/>
            <person name="Woyke T."/>
            <person name="Eisen J.A."/>
            <person name="Garrity G."/>
            <person name="Lilburn T.G."/>
            <person name="Beck B.J."/>
            <person name="Whitman W.B."/>
            <person name="Hugenholtz P."/>
            <person name="Klenk H.P."/>
        </authorList>
    </citation>
    <scope>NUCLEOTIDE SEQUENCE [LARGE SCALE GENOMIC DNA]</scope>
    <source>
        <strain evidence="1 2">DSM 45044</strain>
    </source>
</reference>
<proteinExistence type="predicted"/>
<organism evidence="1 2">
    <name type="scientific">Stackebrandtia albiflava</name>
    <dbReference type="NCBI Taxonomy" id="406432"/>
    <lineage>
        <taxon>Bacteria</taxon>
        <taxon>Bacillati</taxon>
        <taxon>Actinomycetota</taxon>
        <taxon>Actinomycetes</taxon>
        <taxon>Glycomycetales</taxon>
        <taxon>Glycomycetaceae</taxon>
        <taxon>Stackebrandtia</taxon>
    </lineage>
</organism>
<evidence type="ECO:0000313" key="1">
    <source>
        <dbReference type="EMBL" id="TWJ07790.1"/>
    </source>
</evidence>
<dbReference type="AlphaFoldDB" id="A0A562UQA3"/>
<name>A0A562UQA3_9ACTN</name>
<accession>A0A562UQA3</accession>
<sequence>MTGRQPMTDVSFLGLTVYGTFMLDTARQVLTVTSAPTATDTIRVWGRWRGRRALLLTIACPDHRPEARWGSGWVDNPADWRRTIESEALAVYRRWRDAKVCDG</sequence>
<gene>
    <name evidence="1" type="ORF">LX16_4954</name>
</gene>
<keyword evidence="2" id="KW-1185">Reference proteome</keyword>
<protein>
    <submittedName>
        <fullName evidence="1">Uncharacterized protein</fullName>
    </submittedName>
</protein>
<dbReference type="Proteomes" id="UP000321617">
    <property type="component" value="Unassembled WGS sequence"/>
</dbReference>